<name>A0A2T8HQ76_9RHOB</name>
<keyword evidence="1" id="KW-0805">Transcription regulation</keyword>
<evidence type="ECO:0000256" key="1">
    <source>
        <dbReference type="ARBA" id="ARBA00023015"/>
    </source>
</evidence>
<dbReference type="InterPro" id="IPR016032">
    <property type="entry name" value="Sig_transdc_resp-reg_C-effctor"/>
</dbReference>
<keyword evidence="3" id="KW-0804">Transcription</keyword>
<feature type="region of interest" description="Disordered" evidence="4">
    <location>
        <begin position="56"/>
        <end position="77"/>
    </location>
</feature>
<dbReference type="PROSITE" id="PS50043">
    <property type="entry name" value="HTH_LUXR_2"/>
    <property type="match status" value="1"/>
</dbReference>
<dbReference type="CDD" id="cd06170">
    <property type="entry name" value="LuxR_C_like"/>
    <property type="match status" value="1"/>
</dbReference>
<protein>
    <submittedName>
        <fullName evidence="6">LuxR family transcriptional regulator</fullName>
    </submittedName>
</protein>
<feature type="domain" description="HTH luxR-type" evidence="5">
    <location>
        <begin position="268"/>
        <end position="333"/>
    </location>
</feature>
<evidence type="ECO:0000259" key="5">
    <source>
        <dbReference type="PROSITE" id="PS50043"/>
    </source>
</evidence>
<evidence type="ECO:0000313" key="7">
    <source>
        <dbReference type="Proteomes" id="UP000245911"/>
    </source>
</evidence>
<evidence type="ECO:0000313" key="6">
    <source>
        <dbReference type="EMBL" id="PVH27591.1"/>
    </source>
</evidence>
<dbReference type="InterPro" id="IPR036388">
    <property type="entry name" value="WH-like_DNA-bd_sf"/>
</dbReference>
<dbReference type="OrthoDB" id="343383at2"/>
<dbReference type="GO" id="GO:0006355">
    <property type="term" value="P:regulation of DNA-templated transcription"/>
    <property type="evidence" value="ECO:0007669"/>
    <property type="project" value="InterPro"/>
</dbReference>
<dbReference type="SMART" id="SM00421">
    <property type="entry name" value="HTH_LUXR"/>
    <property type="match status" value="1"/>
</dbReference>
<reference evidence="6 7" key="1">
    <citation type="submission" date="2018-04" db="EMBL/GenBank/DDBJ databases">
        <title>Pararhodobacter oceanense sp. nov., isolated from marine intertidal sediment.</title>
        <authorList>
            <person name="Wang X.-L."/>
            <person name="Du Z.-J."/>
        </authorList>
    </citation>
    <scope>NUCLEOTIDE SEQUENCE [LARGE SCALE GENOMIC DNA]</scope>
    <source>
        <strain evidence="6 7">AM505</strain>
    </source>
</reference>
<dbReference type="PRINTS" id="PR00038">
    <property type="entry name" value="HTHLUXR"/>
</dbReference>
<dbReference type="Pfam" id="PF00196">
    <property type="entry name" value="GerE"/>
    <property type="match status" value="1"/>
</dbReference>
<dbReference type="InterPro" id="IPR000792">
    <property type="entry name" value="Tscrpt_reg_LuxR_C"/>
</dbReference>
<sequence length="336" mass="37173">MPPVRRNTCCNRGSRAVAFGYQAAICCRFPFAIAALGALDLLNCDIENKLIQIGAKHQETDDASDQEGRGGPMGNDRQQELMATNTVASLITQTASANFGSAALHFLSSVARFENFGAYYIPDLARPKPTLSFWSGRISDYWFQHDADLILATREAQLVILRQVNEAPDRGVNIERWHPEAGDARNDIYLRNGIVERVALSSREGRSGLRSFFLRSIKDGWLSDAEFTGICEILPIVHGLIGLRQKVVGAERHQMRFDGEVTRLRNFNVPAFADLSRREAAVCDSLIEGKSVAATALDLSVSEATVKTLRARAYRKLNVTSATELMALFIRSQPRA</sequence>
<accession>A0A2T8HQ76</accession>
<dbReference type="AlphaFoldDB" id="A0A2T8HQ76"/>
<keyword evidence="7" id="KW-1185">Reference proteome</keyword>
<evidence type="ECO:0000256" key="3">
    <source>
        <dbReference type="ARBA" id="ARBA00023163"/>
    </source>
</evidence>
<evidence type="ECO:0000256" key="2">
    <source>
        <dbReference type="ARBA" id="ARBA00023125"/>
    </source>
</evidence>
<keyword evidence="2" id="KW-0238">DNA-binding</keyword>
<dbReference type="Gene3D" id="1.10.10.10">
    <property type="entry name" value="Winged helix-like DNA-binding domain superfamily/Winged helix DNA-binding domain"/>
    <property type="match status" value="1"/>
</dbReference>
<comment type="caution">
    <text evidence="6">The sequence shown here is derived from an EMBL/GenBank/DDBJ whole genome shotgun (WGS) entry which is preliminary data.</text>
</comment>
<dbReference type="Proteomes" id="UP000245911">
    <property type="component" value="Unassembled WGS sequence"/>
</dbReference>
<proteinExistence type="predicted"/>
<dbReference type="EMBL" id="QDKM01000011">
    <property type="protein sequence ID" value="PVH27591.1"/>
    <property type="molecule type" value="Genomic_DNA"/>
</dbReference>
<evidence type="ECO:0000256" key="4">
    <source>
        <dbReference type="SAM" id="MobiDB-lite"/>
    </source>
</evidence>
<dbReference type="PANTHER" id="PTHR44688">
    <property type="entry name" value="DNA-BINDING TRANSCRIPTIONAL ACTIVATOR DEVR_DOSR"/>
    <property type="match status" value="1"/>
</dbReference>
<gene>
    <name evidence="6" type="ORF">DDE20_16775</name>
</gene>
<dbReference type="PANTHER" id="PTHR44688:SF16">
    <property type="entry name" value="DNA-BINDING TRANSCRIPTIONAL ACTIVATOR DEVR_DOSR"/>
    <property type="match status" value="1"/>
</dbReference>
<dbReference type="SUPFAM" id="SSF46894">
    <property type="entry name" value="C-terminal effector domain of the bipartite response regulators"/>
    <property type="match status" value="1"/>
</dbReference>
<dbReference type="GO" id="GO:0003677">
    <property type="term" value="F:DNA binding"/>
    <property type="evidence" value="ECO:0007669"/>
    <property type="project" value="UniProtKB-KW"/>
</dbReference>
<organism evidence="6 7">
    <name type="scientific">Pararhodobacter oceanensis</name>
    <dbReference type="NCBI Taxonomy" id="2172121"/>
    <lineage>
        <taxon>Bacteria</taxon>
        <taxon>Pseudomonadati</taxon>
        <taxon>Pseudomonadota</taxon>
        <taxon>Alphaproteobacteria</taxon>
        <taxon>Rhodobacterales</taxon>
        <taxon>Paracoccaceae</taxon>
        <taxon>Pararhodobacter</taxon>
    </lineage>
</organism>